<organism evidence="8 9">
    <name type="scientific">Rasamsonia emersonii (strain ATCC 16479 / CBS 393.64 / IMI 116815)</name>
    <dbReference type="NCBI Taxonomy" id="1408163"/>
    <lineage>
        <taxon>Eukaryota</taxon>
        <taxon>Fungi</taxon>
        <taxon>Dikarya</taxon>
        <taxon>Ascomycota</taxon>
        <taxon>Pezizomycotina</taxon>
        <taxon>Eurotiomycetes</taxon>
        <taxon>Eurotiomycetidae</taxon>
        <taxon>Eurotiales</taxon>
        <taxon>Trichocomaceae</taxon>
        <taxon>Rasamsonia</taxon>
    </lineage>
</organism>
<dbReference type="PANTHER" id="PTHR24287:SF18">
    <property type="entry name" value="CYTOCHROME P450 MONOOXYGENASE APDE-RELATED"/>
    <property type="match status" value="1"/>
</dbReference>
<comment type="cofactor">
    <cofactor evidence="1">
        <name>heme</name>
        <dbReference type="ChEBI" id="CHEBI:30413"/>
    </cofactor>
</comment>
<evidence type="ECO:0000256" key="1">
    <source>
        <dbReference type="ARBA" id="ARBA00001971"/>
    </source>
</evidence>
<gene>
    <name evidence="8" type="ORF">T310_0723</name>
</gene>
<feature type="compositionally biased region" description="Basic and acidic residues" evidence="7">
    <location>
        <begin position="365"/>
        <end position="384"/>
    </location>
</feature>
<protein>
    <submittedName>
        <fullName evidence="8">Uncharacterized protein</fullName>
    </submittedName>
</protein>
<evidence type="ECO:0000256" key="6">
    <source>
        <dbReference type="ARBA" id="ARBA00023033"/>
    </source>
</evidence>
<dbReference type="AlphaFoldDB" id="A0A0F4Z3Z7"/>
<dbReference type="GO" id="GO:0005506">
    <property type="term" value="F:iron ion binding"/>
    <property type="evidence" value="ECO:0007669"/>
    <property type="project" value="InterPro"/>
</dbReference>
<evidence type="ECO:0000256" key="3">
    <source>
        <dbReference type="ARBA" id="ARBA00022723"/>
    </source>
</evidence>
<dbReference type="GO" id="GO:0004497">
    <property type="term" value="F:monooxygenase activity"/>
    <property type="evidence" value="ECO:0007669"/>
    <property type="project" value="UniProtKB-KW"/>
</dbReference>
<evidence type="ECO:0000256" key="4">
    <source>
        <dbReference type="ARBA" id="ARBA00023002"/>
    </source>
</evidence>
<evidence type="ECO:0000256" key="7">
    <source>
        <dbReference type="SAM" id="MobiDB-lite"/>
    </source>
</evidence>
<dbReference type="InterPro" id="IPR036396">
    <property type="entry name" value="Cyt_P450_sf"/>
</dbReference>
<dbReference type="SUPFAM" id="SSF48264">
    <property type="entry name" value="Cytochrome P450"/>
    <property type="match status" value="1"/>
</dbReference>
<dbReference type="Gene3D" id="1.10.630.10">
    <property type="entry name" value="Cytochrome P450"/>
    <property type="match status" value="1"/>
</dbReference>
<feature type="region of interest" description="Disordered" evidence="7">
    <location>
        <begin position="355"/>
        <end position="433"/>
    </location>
</feature>
<name>A0A0F4Z3Z7_RASE3</name>
<keyword evidence="3" id="KW-0479">Metal-binding</keyword>
<keyword evidence="9" id="KW-1185">Reference proteome</keyword>
<proteinExistence type="inferred from homology"/>
<dbReference type="RefSeq" id="XP_013331839.1">
    <property type="nucleotide sequence ID" value="XM_013476385.1"/>
</dbReference>
<dbReference type="InterPro" id="IPR047146">
    <property type="entry name" value="Cyt_P450_E_CYP52_fungi"/>
</dbReference>
<dbReference type="EMBL" id="LASV01000030">
    <property type="protein sequence ID" value="KKA25227.1"/>
    <property type="molecule type" value="Genomic_DNA"/>
</dbReference>
<evidence type="ECO:0000256" key="2">
    <source>
        <dbReference type="ARBA" id="ARBA00010617"/>
    </source>
</evidence>
<feature type="compositionally biased region" description="Basic and acidic residues" evidence="7">
    <location>
        <begin position="303"/>
        <end position="314"/>
    </location>
</feature>
<dbReference type="Proteomes" id="UP000053958">
    <property type="component" value="Unassembled WGS sequence"/>
</dbReference>
<reference evidence="8 9" key="1">
    <citation type="submission" date="2015-04" db="EMBL/GenBank/DDBJ databases">
        <authorList>
            <person name="Heijne W.H."/>
            <person name="Fedorova N.D."/>
            <person name="Nierman W.C."/>
            <person name="Vollebregt A.W."/>
            <person name="Zhao Z."/>
            <person name="Wu L."/>
            <person name="Kumar M."/>
            <person name="Stam H."/>
            <person name="van den Berg M.A."/>
            <person name="Pel H.J."/>
        </authorList>
    </citation>
    <scope>NUCLEOTIDE SEQUENCE [LARGE SCALE GENOMIC DNA]</scope>
    <source>
        <strain evidence="8 9">CBS 393.64</strain>
    </source>
</reference>
<comment type="caution">
    <text evidence="8">The sequence shown here is derived from an EMBL/GenBank/DDBJ whole genome shotgun (WGS) entry which is preliminary data.</text>
</comment>
<evidence type="ECO:0000256" key="5">
    <source>
        <dbReference type="ARBA" id="ARBA00023004"/>
    </source>
</evidence>
<keyword evidence="5" id="KW-0408">Iron</keyword>
<accession>A0A0F4Z3Z7</accession>
<dbReference type="PANTHER" id="PTHR24287">
    <property type="entry name" value="P450, PUTATIVE (EUROFUNG)-RELATED"/>
    <property type="match status" value="1"/>
</dbReference>
<dbReference type="GeneID" id="25312777"/>
<evidence type="ECO:0000313" key="9">
    <source>
        <dbReference type="Proteomes" id="UP000053958"/>
    </source>
</evidence>
<feature type="compositionally biased region" description="Acidic residues" evidence="7">
    <location>
        <begin position="326"/>
        <end position="339"/>
    </location>
</feature>
<feature type="compositionally biased region" description="Basic and acidic residues" evidence="7">
    <location>
        <begin position="424"/>
        <end position="433"/>
    </location>
</feature>
<sequence length="502" mass="56386">MTRRLSKQITCQPRAVAKLSKYVRTENTKGNTLRALFSGHADARAASNPSFECALDRITATAPMHIGYTKQETSPYLTDRIHPTPTRVRTSYPTQSEFLMPFADKGANIVDDDDWVFSRFLTKPFFCRKVYTNESIHAGDIIQVTKTVLLRDQDYWGEDAYEFRPESWDGLGPFWNFVPFGGPSAQMMVTTESSCMLAHLAQIYARSSPTTLRRTRRMRLRQHVDLESEIDRTGPSKLLLKSSAYILHGIVSSCGLIGFWAPVLVKESTRIAAAKLQGTSRFSVPVKRSPTRFGTASHGADPVQHHDQVDRVRNADPVASKRPQVEEDEIETPEVEEKAEDERHIGNFLQRRPFDQRSGLWRGKTGSEEQHGRDMRPQHDEAYHSHRQGNPTSLCHERAEELEDDARDKDQSEISCIGGSAGVDADKEEKDMDAADPSNIRRRMTAGKGLLVVLLEHAEAVGDAPGVEEDEMAQGNVQPGLETAVGRRERFIFGIFFSGRDV</sequence>
<keyword evidence="4" id="KW-0560">Oxidoreductase</keyword>
<dbReference type="GO" id="GO:0020037">
    <property type="term" value="F:heme binding"/>
    <property type="evidence" value="ECO:0007669"/>
    <property type="project" value="InterPro"/>
</dbReference>
<dbReference type="GO" id="GO:0016705">
    <property type="term" value="F:oxidoreductase activity, acting on paired donors, with incorporation or reduction of molecular oxygen"/>
    <property type="evidence" value="ECO:0007669"/>
    <property type="project" value="InterPro"/>
</dbReference>
<feature type="region of interest" description="Disordered" evidence="7">
    <location>
        <begin position="287"/>
        <end position="340"/>
    </location>
</feature>
<dbReference type="OrthoDB" id="1470350at2759"/>
<keyword evidence="6" id="KW-0503">Monooxygenase</keyword>
<comment type="similarity">
    <text evidence="2">Belongs to the cytochrome P450 family.</text>
</comment>
<evidence type="ECO:0000313" key="8">
    <source>
        <dbReference type="EMBL" id="KKA25227.1"/>
    </source>
</evidence>